<reference evidence="1" key="1">
    <citation type="submission" date="2021-01" db="EMBL/GenBank/DDBJ databases">
        <title>Whole genome shotgun sequence of Sphaerisporangium rufum NBRC 109079.</title>
        <authorList>
            <person name="Komaki H."/>
            <person name="Tamura T."/>
        </authorList>
    </citation>
    <scope>NUCLEOTIDE SEQUENCE</scope>
    <source>
        <strain evidence="1">NBRC 109079</strain>
    </source>
</reference>
<evidence type="ECO:0000313" key="2">
    <source>
        <dbReference type="Proteomes" id="UP000655287"/>
    </source>
</evidence>
<name>A0A919V1Y8_9ACTN</name>
<evidence type="ECO:0000313" key="1">
    <source>
        <dbReference type="EMBL" id="GII80219.1"/>
    </source>
</evidence>
<organism evidence="1 2">
    <name type="scientific">Sphaerisporangium rufum</name>
    <dbReference type="NCBI Taxonomy" id="1381558"/>
    <lineage>
        <taxon>Bacteria</taxon>
        <taxon>Bacillati</taxon>
        <taxon>Actinomycetota</taxon>
        <taxon>Actinomycetes</taxon>
        <taxon>Streptosporangiales</taxon>
        <taxon>Streptosporangiaceae</taxon>
        <taxon>Sphaerisporangium</taxon>
    </lineage>
</organism>
<protein>
    <submittedName>
        <fullName evidence="1">Uncharacterized protein</fullName>
    </submittedName>
</protein>
<dbReference type="EMBL" id="BOOU01000069">
    <property type="protein sequence ID" value="GII80219.1"/>
    <property type="molecule type" value="Genomic_DNA"/>
</dbReference>
<comment type="caution">
    <text evidence="1">The sequence shown here is derived from an EMBL/GenBank/DDBJ whole genome shotgun (WGS) entry which is preliminary data.</text>
</comment>
<dbReference type="Proteomes" id="UP000655287">
    <property type="component" value="Unassembled WGS sequence"/>
</dbReference>
<dbReference type="AlphaFoldDB" id="A0A919V1Y8"/>
<gene>
    <name evidence="1" type="ORF">Sru01_52010</name>
</gene>
<keyword evidence="2" id="KW-1185">Reference proteome</keyword>
<proteinExistence type="predicted"/>
<accession>A0A919V1Y8</accession>
<sequence length="110" mass="12272">MVTVCLHGKEVRYERARRACLGRLLTELEGRAVGEVMVESRTVEDPHDRGFLTGLRRSGQVSRELAVCWRSPETDPLLWAADIVVGATTSWLDGEAACFEMPADKIELID</sequence>